<gene>
    <name evidence="3" type="ORF">FRACYDRAFT_238098</name>
</gene>
<organism evidence="3 4">
    <name type="scientific">Fragilariopsis cylindrus CCMP1102</name>
    <dbReference type="NCBI Taxonomy" id="635003"/>
    <lineage>
        <taxon>Eukaryota</taxon>
        <taxon>Sar</taxon>
        <taxon>Stramenopiles</taxon>
        <taxon>Ochrophyta</taxon>
        <taxon>Bacillariophyta</taxon>
        <taxon>Bacillariophyceae</taxon>
        <taxon>Bacillariophycidae</taxon>
        <taxon>Bacillariales</taxon>
        <taxon>Bacillariaceae</taxon>
        <taxon>Fragilariopsis</taxon>
    </lineage>
</organism>
<feature type="region of interest" description="Disordered" evidence="2">
    <location>
        <begin position="1"/>
        <end position="38"/>
    </location>
</feature>
<evidence type="ECO:0000313" key="4">
    <source>
        <dbReference type="Proteomes" id="UP000095751"/>
    </source>
</evidence>
<dbReference type="OrthoDB" id="45752at2759"/>
<feature type="compositionally biased region" description="Low complexity" evidence="2">
    <location>
        <begin position="17"/>
        <end position="34"/>
    </location>
</feature>
<dbReference type="InParanoid" id="A0A1E7FHM3"/>
<evidence type="ECO:0000256" key="2">
    <source>
        <dbReference type="SAM" id="MobiDB-lite"/>
    </source>
</evidence>
<feature type="compositionally biased region" description="Polar residues" evidence="2">
    <location>
        <begin position="1140"/>
        <end position="1152"/>
    </location>
</feature>
<dbReference type="KEGG" id="fcy:FRACYDRAFT_238098"/>
<keyword evidence="1" id="KW-0175">Coiled coil</keyword>
<feature type="compositionally biased region" description="Basic and acidic residues" evidence="2">
    <location>
        <begin position="1052"/>
        <end position="1072"/>
    </location>
</feature>
<name>A0A1E7FHM3_9STRA</name>
<protein>
    <submittedName>
        <fullName evidence="3">Uncharacterized protein</fullName>
    </submittedName>
</protein>
<feature type="compositionally biased region" description="Polar residues" evidence="2">
    <location>
        <begin position="1"/>
        <end position="16"/>
    </location>
</feature>
<dbReference type="Proteomes" id="UP000095751">
    <property type="component" value="Unassembled WGS sequence"/>
</dbReference>
<dbReference type="AlphaFoldDB" id="A0A1E7FHM3"/>
<accession>A0A1E7FHM3</accession>
<feature type="compositionally biased region" description="Low complexity" evidence="2">
    <location>
        <begin position="1088"/>
        <end position="1097"/>
    </location>
</feature>
<evidence type="ECO:0000256" key="1">
    <source>
        <dbReference type="SAM" id="Coils"/>
    </source>
</evidence>
<feature type="coiled-coil region" evidence="1">
    <location>
        <begin position="887"/>
        <end position="991"/>
    </location>
</feature>
<sequence length="1158" mass="131299">MSDFNHTTQIRNPYGNSSSRSSSSTAPRPSISPSNTETMLRNLVRSTTDGAMTMTDIPSLSSIQSVKDQLCLRRDIRWSLDLAQGLGELVLNYMRLYMSGSRSNTDTSAEAVGVAMLGLLATAIEDWEDNVLYAVLIQDGKKNINRVKNDNPGSCKHLLDILTQLSVLSSMDSDNNNNDGDNGPCSNLSQNAIICLATAWRCLDRLEQFTTLNGNNGGYRRENSGVPWWITDECPIMNRLAVLSLQSLCQTFCSDPQDEFNVRRQQFSIPDTEQRKMSALTIVAIILRYELVDLSSSSMSNVITTTSGGCVLPETKLSELISKLIKCIQILNHSVLPPSSSEYTLPIAMLSMSVLSLLQGSLASSENNSLFHGLNQTIQSTGLVENLVQFTFLSVFAGDDGSSSMQAPRWIASSSKRFKKGYLQSFGLQLFSYWSYCDNVAWKVVIANLEPKLRYIIDPFWSNLLLRMDHRQPSMDGNMEAQLPGILWLYLYNRGHARLRLSLVLEKSLEPGGNSSFTAQNGVADNVICRNRGSEQILYCLFGILRLSSNVSYSTRLTSSRLLRLLLADRRIISSNDELSRSIWTAVNQSVVELYLETVLEHTSTDDVNQPLLLTLVDTMETLLEDGECCTNFIDKLGGANNIETLIHISKPSDIRYDFNLGTEEADTDTETPPLHNLSRMDEASICIEHEEMKDPRGLDHSVRLSVMTVLARMAYHSSIAAPDESTGLLISRISTAVNDSLVEYHTLVEGDNDDINSNNCSSITPSMDQKKRFFRLQHVIANPENEEFLFSMMLTGGSLRKKKILRLVDTQKETEYKLQMTLQREKKAQEEKMRLLQQLRTQSIMFQREVSRTKLNMTQDTRQLVAMHASERCNAEERSRNLMQHTEQAKLELERAKMDMQTAQDELHMATTKVSELNGNIETIKQEVQDERAKADEILNEIEANREQKRSYEEKCRDMQRGIDERENVISQADDTNSKLQDNLEDLFADMVSLTQIFKHNEDQEESNKQKNNDAIESANQKLVLESQRNKDLKEENEKLYRKLAKYKERLEQERKGRQEEHKQKKEEDNRKKRSGPVSYLNSLHTSTTSEMSSRNKSSRSSRDVSASQRPPSSRPRESQRQSQRPSNTQRQSRDKENSSSSNQHSTCTISQRRKEN</sequence>
<keyword evidence="4" id="KW-1185">Reference proteome</keyword>
<reference evidence="3 4" key="1">
    <citation type="submission" date="2016-09" db="EMBL/GenBank/DDBJ databases">
        <title>Extensive genetic diversity and differential bi-allelic expression allows diatom success in the polar Southern Ocean.</title>
        <authorList>
            <consortium name="DOE Joint Genome Institute"/>
            <person name="Mock T."/>
            <person name="Otillar R.P."/>
            <person name="Strauss J."/>
            <person name="Dupont C."/>
            <person name="Frickenhaus S."/>
            <person name="Maumus F."/>
            <person name="Mcmullan M."/>
            <person name="Sanges R."/>
            <person name="Schmutz J."/>
            <person name="Toseland A."/>
            <person name="Valas R."/>
            <person name="Veluchamy A."/>
            <person name="Ward B.J."/>
            <person name="Allen A."/>
            <person name="Barry K."/>
            <person name="Falciatore A."/>
            <person name="Ferrante M."/>
            <person name="Fortunato A.E."/>
            <person name="Gloeckner G."/>
            <person name="Gruber A."/>
            <person name="Hipkin R."/>
            <person name="Janech M."/>
            <person name="Kroth P."/>
            <person name="Leese F."/>
            <person name="Lindquist E."/>
            <person name="Lyon B.R."/>
            <person name="Martin J."/>
            <person name="Mayer C."/>
            <person name="Parker M."/>
            <person name="Quesneville H."/>
            <person name="Raymond J."/>
            <person name="Uhlig C."/>
            <person name="Valentin K.U."/>
            <person name="Worden A.Z."/>
            <person name="Armbrust E.V."/>
            <person name="Bowler C."/>
            <person name="Green B."/>
            <person name="Moulton V."/>
            <person name="Van Oosterhout C."/>
            <person name="Grigoriev I."/>
        </authorList>
    </citation>
    <scope>NUCLEOTIDE SEQUENCE [LARGE SCALE GENOMIC DNA]</scope>
    <source>
        <strain evidence="3 4">CCMP1102</strain>
    </source>
</reference>
<evidence type="ECO:0000313" key="3">
    <source>
        <dbReference type="EMBL" id="OEU17672.1"/>
    </source>
</evidence>
<dbReference type="EMBL" id="KV784357">
    <property type="protein sequence ID" value="OEU17672.1"/>
    <property type="molecule type" value="Genomic_DNA"/>
</dbReference>
<proteinExistence type="predicted"/>
<feature type="region of interest" description="Disordered" evidence="2">
    <location>
        <begin position="1052"/>
        <end position="1158"/>
    </location>
</feature>